<dbReference type="Gene3D" id="2.60.120.280">
    <property type="entry name" value="Regulatory protein AraC"/>
    <property type="match status" value="1"/>
</dbReference>
<feature type="domain" description="HTH araC/xylS-type" evidence="6">
    <location>
        <begin position="174"/>
        <end position="274"/>
    </location>
</feature>
<dbReference type="EMBL" id="FNBG01000002">
    <property type="protein sequence ID" value="SDE81575.1"/>
    <property type="molecule type" value="Genomic_DNA"/>
</dbReference>
<dbReference type="PROSITE" id="PS00041">
    <property type="entry name" value="HTH_ARAC_FAMILY_1"/>
    <property type="match status" value="1"/>
</dbReference>
<proteinExistence type="predicted"/>
<keyword evidence="1" id="KW-0963">Cytoplasm</keyword>
<dbReference type="SUPFAM" id="SSF46689">
    <property type="entry name" value="Homeodomain-like"/>
    <property type="match status" value="2"/>
</dbReference>
<dbReference type="STRING" id="670482.SAMN04488542_102236"/>
<accession>A0A1G7G0N8</accession>
<dbReference type="InterPro" id="IPR037923">
    <property type="entry name" value="HTH-like"/>
</dbReference>
<keyword evidence="2" id="KW-0805">Transcription regulation</keyword>
<dbReference type="GO" id="GO:0043565">
    <property type="term" value="F:sequence-specific DNA binding"/>
    <property type="evidence" value="ECO:0007669"/>
    <property type="project" value="InterPro"/>
</dbReference>
<reference evidence="7 8" key="1">
    <citation type="submission" date="2016-10" db="EMBL/GenBank/DDBJ databases">
        <authorList>
            <person name="de Groot N.N."/>
        </authorList>
    </citation>
    <scope>NUCLEOTIDE SEQUENCE [LARGE SCALE GENOMIC DNA]</scope>
    <source>
        <strain evidence="7 8">DSM 28129</strain>
    </source>
</reference>
<evidence type="ECO:0000256" key="1">
    <source>
        <dbReference type="ARBA" id="ARBA00022490"/>
    </source>
</evidence>
<dbReference type="SUPFAM" id="SSF51215">
    <property type="entry name" value="Regulatory protein AraC"/>
    <property type="match status" value="1"/>
</dbReference>
<dbReference type="InterPro" id="IPR050204">
    <property type="entry name" value="AraC_XylS_family_regulators"/>
</dbReference>
<dbReference type="PANTHER" id="PTHR46796:SF13">
    <property type="entry name" value="HTH-TYPE TRANSCRIPTIONAL ACTIVATOR RHAS"/>
    <property type="match status" value="1"/>
</dbReference>
<dbReference type="Pfam" id="PF02311">
    <property type="entry name" value="AraC_binding"/>
    <property type="match status" value="1"/>
</dbReference>
<dbReference type="GO" id="GO:0003700">
    <property type="term" value="F:DNA-binding transcription factor activity"/>
    <property type="evidence" value="ECO:0007669"/>
    <property type="project" value="InterPro"/>
</dbReference>
<evidence type="ECO:0000259" key="6">
    <source>
        <dbReference type="PROSITE" id="PS01124"/>
    </source>
</evidence>
<evidence type="ECO:0000256" key="2">
    <source>
        <dbReference type="ARBA" id="ARBA00023015"/>
    </source>
</evidence>
<evidence type="ECO:0000256" key="3">
    <source>
        <dbReference type="ARBA" id="ARBA00023125"/>
    </source>
</evidence>
<dbReference type="InterPro" id="IPR020449">
    <property type="entry name" value="Tscrpt_reg_AraC-type_HTH"/>
</dbReference>
<protein>
    <submittedName>
        <fullName evidence="7">AraC-like ligand binding domain-containing protein</fullName>
    </submittedName>
</protein>
<keyword evidence="3" id="KW-0238">DNA-binding</keyword>
<dbReference type="Gene3D" id="1.10.10.60">
    <property type="entry name" value="Homeodomain-like"/>
    <property type="match status" value="1"/>
</dbReference>
<sequence length="275" mass="31193">MQASRRFVFSPSGNSHLPLIVESIGFNPNQEPIDRPEGYPWYHWIGTAEGEGRLSYGNENFILSAYSGVLLPPGMPHSYRASTNKTWETYYITFGGDAANHILDGFAIRDVTYFRWEPDSPIIPLLSSMLKQLEQGLDLFGLETSTDTYLFLGLLSKYGQISNISVTRTTEKLAPLIRWMEDHYGNPDIGLHDLAQVLDVSSRHLSKLFQSTFGLSPYAYLVHLRMNKAKERLASNPELTVSSIASETGFRDASHFVATFRRHTDMTPQQFRRLH</sequence>
<dbReference type="Proteomes" id="UP000198972">
    <property type="component" value="Unassembled WGS sequence"/>
</dbReference>
<dbReference type="PANTHER" id="PTHR46796">
    <property type="entry name" value="HTH-TYPE TRANSCRIPTIONAL ACTIVATOR RHAS-RELATED"/>
    <property type="match status" value="1"/>
</dbReference>
<keyword evidence="8" id="KW-1185">Reference proteome</keyword>
<dbReference type="Pfam" id="PF12833">
    <property type="entry name" value="HTH_18"/>
    <property type="match status" value="1"/>
</dbReference>
<keyword evidence="5" id="KW-0804">Transcription</keyword>
<gene>
    <name evidence="7" type="ORF">SAMN04488542_102236</name>
</gene>
<dbReference type="PROSITE" id="PS01124">
    <property type="entry name" value="HTH_ARAC_FAMILY_2"/>
    <property type="match status" value="1"/>
</dbReference>
<dbReference type="InterPro" id="IPR003313">
    <property type="entry name" value="AraC-bd"/>
</dbReference>
<dbReference type="AlphaFoldDB" id="A0A1G7G0N8"/>
<evidence type="ECO:0000313" key="7">
    <source>
        <dbReference type="EMBL" id="SDE81575.1"/>
    </source>
</evidence>
<dbReference type="PRINTS" id="PR00032">
    <property type="entry name" value="HTHARAC"/>
</dbReference>
<dbReference type="InterPro" id="IPR009057">
    <property type="entry name" value="Homeodomain-like_sf"/>
</dbReference>
<dbReference type="InterPro" id="IPR018062">
    <property type="entry name" value="HTH_AraC-typ_CS"/>
</dbReference>
<organism evidence="7 8">
    <name type="scientific">Fontibacillus panacisegetis</name>
    <dbReference type="NCBI Taxonomy" id="670482"/>
    <lineage>
        <taxon>Bacteria</taxon>
        <taxon>Bacillati</taxon>
        <taxon>Bacillota</taxon>
        <taxon>Bacilli</taxon>
        <taxon>Bacillales</taxon>
        <taxon>Paenibacillaceae</taxon>
        <taxon>Fontibacillus</taxon>
    </lineage>
</organism>
<name>A0A1G7G0N8_9BACL</name>
<dbReference type="SMART" id="SM00342">
    <property type="entry name" value="HTH_ARAC"/>
    <property type="match status" value="1"/>
</dbReference>
<evidence type="ECO:0000256" key="4">
    <source>
        <dbReference type="ARBA" id="ARBA00023159"/>
    </source>
</evidence>
<evidence type="ECO:0000313" key="8">
    <source>
        <dbReference type="Proteomes" id="UP000198972"/>
    </source>
</evidence>
<dbReference type="RefSeq" id="WP_245742256.1">
    <property type="nucleotide sequence ID" value="NZ_FNBG01000002.1"/>
</dbReference>
<keyword evidence="4" id="KW-0010">Activator</keyword>
<evidence type="ECO:0000256" key="5">
    <source>
        <dbReference type="ARBA" id="ARBA00023163"/>
    </source>
</evidence>
<dbReference type="InterPro" id="IPR018060">
    <property type="entry name" value="HTH_AraC"/>
</dbReference>